<feature type="compositionally biased region" description="Basic and acidic residues" evidence="1">
    <location>
        <begin position="113"/>
        <end position="131"/>
    </location>
</feature>
<dbReference type="STRING" id="46731.A0A3M6TR62"/>
<feature type="region of interest" description="Disordered" evidence="1">
    <location>
        <begin position="190"/>
        <end position="221"/>
    </location>
</feature>
<proteinExistence type="predicted"/>
<dbReference type="Proteomes" id="UP000275408">
    <property type="component" value="Unassembled WGS sequence"/>
</dbReference>
<name>A0A3M6TR62_POCDA</name>
<reference evidence="2 3" key="1">
    <citation type="journal article" date="2018" name="Sci. Rep.">
        <title>Comparative analysis of the Pocillopora damicornis genome highlights role of immune system in coral evolution.</title>
        <authorList>
            <person name="Cunning R."/>
            <person name="Bay R.A."/>
            <person name="Gillette P."/>
            <person name="Baker A.C."/>
            <person name="Traylor-Knowles N."/>
        </authorList>
    </citation>
    <scope>NUCLEOTIDE SEQUENCE [LARGE SCALE GENOMIC DNA]</scope>
    <source>
        <strain evidence="2">RSMAS</strain>
        <tissue evidence="2">Whole animal</tissue>
    </source>
</reference>
<keyword evidence="3" id="KW-1185">Reference proteome</keyword>
<organism evidence="2 3">
    <name type="scientific">Pocillopora damicornis</name>
    <name type="common">Cauliflower coral</name>
    <name type="synonym">Millepora damicornis</name>
    <dbReference type="NCBI Taxonomy" id="46731"/>
    <lineage>
        <taxon>Eukaryota</taxon>
        <taxon>Metazoa</taxon>
        <taxon>Cnidaria</taxon>
        <taxon>Anthozoa</taxon>
        <taxon>Hexacorallia</taxon>
        <taxon>Scleractinia</taxon>
        <taxon>Astrocoeniina</taxon>
        <taxon>Pocilloporidae</taxon>
        <taxon>Pocillopora</taxon>
    </lineage>
</organism>
<evidence type="ECO:0000313" key="2">
    <source>
        <dbReference type="EMBL" id="RMX43821.1"/>
    </source>
</evidence>
<dbReference type="Gene3D" id="1.20.5.170">
    <property type="match status" value="1"/>
</dbReference>
<evidence type="ECO:0000256" key="1">
    <source>
        <dbReference type="SAM" id="MobiDB-lite"/>
    </source>
</evidence>
<sequence length="372" mass="41608">MSNSPLQNAGFETFSNIAAFEDPDFEDDFFGGIPSFTQDIWTNSKCKGMENDDDLPLTKYLLQFNDDEGWNSEEEQSMEGDSFECERGGFGWDIDPIDLDANAFEDSGLTQDTPDKPKQGKEEVVVKERNSVGKSTKMKKSDHKEGKCNYDLDENESLKKRNPGKNTVKFHSVQSKEISTKAVAQCKEVFKKSTNSTAEKQKPLSTSKTQAEKAKQQRERKKKYIQELEDTIETLKRDKAMLKQASTQLHDKIEGLQDEIRYLKGVIQNQSELATILRSVANTPGISISCGVLQDSEGSDGKANKRKYNDHAEDSGEKDCNMHHKRNKRKIEESSGDKISSTDAGVCVHVQSGKVSLEFCAECSKKANGAIN</sequence>
<evidence type="ECO:0008006" key="4">
    <source>
        <dbReference type="Google" id="ProtNLM"/>
    </source>
</evidence>
<feature type="region of interest" description="Disordered" evidence="1">
    <location>
        <begin position="296"/>
        <end position="340"/>
    </location>
</feature>
<feature type="compositionally biased region" description="Basic and acidic residues" evidence="1">
    <location>
        <begin position="299"/>
        <end position="322"/>
    </location>
</feature>
<gene>
    <name evidence="2" type="ORF">pdam_00023095</name>
</gene>
<dbReference type="CDD" id="cd14688">
    <property type="entry name" value="bZIP_YAP"/>
    <property type="match status" value="1"/>
</dbReference>
<dbReference type="OrthoDB" id="5977784at2759"/>
<dbReference type="AlphaFoldDB" id="A0A3M6TR62"/>
<comment type="caution">
    <text evidence="2">The sequence shown here is derived from an EMBL/GenBank/DDBJ whole genome shotgun (WGS) entry which is preliminary data.</text>
</comment>
<dbReference type="EMBL" id="RCHS01003129">
    <property type="protein sequence ID" value="RMX43821.1"/>
    <property type="molecule type" value="Genomic_DNA"/>
</dbReference>
<accession>A0A3M6TR62</accession>
<protein>
    <recommendedName>
        <fullName evidence="4">BZIP domain-containing protein</fullName>
    </recommendedName>
</protein>
<feature type="region of interest" description="Disordered" evidence="1">
    <location>
        <begin position="90"/>
        <end position="172"/>
    </location>
</feature>
<feature type="compositionally biased region" description="Polar residues" evidence="1">
    <location>
        <begin position="192"/>
        <end position="209"/>
    </location>
</feature>
<evidence type="ECO:0000313" key="3">
    <source>
        <dbReference type="Proteomes" id="UP000275408"/>
    </source>
</evidence>